<sequence>MQHGARHRRTAVAVAVALAGTLGLASCGDDSSSGGGTQTLTWYINPDVGNADPSAEKGGQAYLAKVCSDASGGRYRINVQLLPNSASDQRIQLLRRLAAGDRTMDLMSIDPVFVPEFAQAGYLAPVPESLTPQFTQDRVRSAVQASTWDGKLVAVPFWANTQLLWYRKSKAQQAGLDMSQPVTWDQLIQAARSSGTDLGVQSSLYEGYVVWINALIAGAGGKIVNNPGAMGEDVQLGIDSPAGREAARIISTIAKGGLGGPSMSTSEETESLDLFKAGGANYLVNWPYTYGALTGDKSDVAATTYPRTVEGRNAAPPYGGIQLGVGAESRNPDLAYQAAACITNEKNQATYMAKAGNPASRKSSYQDPAVLKAFPNGIAQTISRSLDQAVPRPQSQYYGDISTGLQQRFSPPSSVTQQTPKTAQNFIQDVLKGEALL</sequence>
<dbReference type="PROSITE" id="PS51257">
    <property type="entry name" value="PROKAR_LIPOPROTEIN"/>
    <property type="match status" value="1"/>
</dbReference>
<dbReference type="InterPro" id="IPR006059">
    <property type="entry name" value="SBP"/>
</dbReference>
<accession>A0A542X8X6</accession>
<dbReference type="AlphaFoldDB" id="A0A542X8X6"/>
<feature type="chain" id="PRO_5039365740" evidence="4">
    <location>
        <begin position="26"/>
        <end position="437"/>
    </location>
</feature>
<evidence type="ECO:0000313" key="6">
    <source>
        <dbReference type="Proteomes" id="UP000318336"/>
    </source>
</evidence>
<dbReference type="EMBL" id="VFOK01000001">
    <property type="protein sequence ID" value="TQL32288.1"/>
    <property type="molecule type" value="Genomic_DNA"/>
</dbReference>
<name>A0A542X8X6_9MICO</name>
<keyword evidence="2" id="KW-0813">Transport</keyword>
<gene>
    <name evidence="5" type="ORF">FB554_0409</name>
</gene>
<dbReference type="Pfam" id="PF01547">
    <property type="entry name" value="SBP_bac_1"/>
    <property type="match status" value="1"/>
</dbReference>
<proteinExistence type="inferred from homology"/>
<dbReference type="SUPFAM" id="SSF53850">
    <property type="entry name" value="Periplasmic binding protein-like II"/>
    <property type="match status" value="1"/>
</dbReference>
<organism evidence="5 6">
    <name type="scientific">Barrientosiimonas humi</name>
    <dbReference type="NCBI Taxonomy" id="999931"/>
    <lineage>
        <taxon>Bacteria</taxon>
        <taxon>Bacillati</taxon>
        <taxon>Actinomycetota</taxon>
        <taxon>Actinomycetes</taxon>
        <taxon>Micrococcales</taxon>
        <taxon>Dermacoccaceae</taxon>
        <taxon>Barrientosiimonas</taxon>
    </lineage>
</organism>
<dbReference type="GO" id="GO:0055052">
    <property type="term" value="C:ATP-binding cassette (ABC) transporter complex, substrate-binding subunit-containing"/>
    <property type="evidence" value="ECO:0007669"/>
    <property type="project" value="TreeGrafter"/>
</dbReference>
<comment type="similarity">
    <text evidence="1">Belongs to the bacterial solute-binding protein 1 family.</text>
</comment>
<dbReference type="PANTHER" id="PTHR30061:SF50">
    <property type="entry name" value="MALTOSE_MALTODEXTRIN-BINDING PERIPLASMIC PROTEIN"/>
    <property type="match status" value="1"/>
</dbReference>
<comment type="caution">
    <text evidence="5">The sequence shown here is derived from an EMBL/GenBank/DDBJ whole genome shotgun (WGS) entry which is preliminary data.</text>
</comment>
<dbReference type="OrthoDB" id="3495561at2"/>
<dbReference type="GO" id="GO:1901982">
    <property type="term" value="F:maltose binding"/>
    <property type="evidence" value="ECO:0007669"/>
    <property type="project" value="TreeGrafter"/>
</dbReference>
<evidence type="ECO:0000256" key="4">
    <source>
        <dbReference type="SAM" id="SignalP"/>
    </source>
</evidence>
<evidence type="ECO:0000313" key="5">
    <source>
        <dbReference type="EMBL" id="TQL32288.1"/>
    </source>
</evidence>
<dbReference type="Proteomes" id="UP000318336">
    <property type="component" value="Unassembled WGS sequence"/>
</dbReference>
<evidence type="ECO:0000256" key="2">
    <source>
        <dbReference type="ARBA" id="ARBA00022448"/>
    </source>
</evidence>
<dbReference type="GO" id="GO:0015768">
    <property type="term" value="P:maltose transport"/>
    <property type="evidence" value="ECO:0007669"/>
    <property type="project" value="TreeGrafter"/>
</dbReference>
<keyword evidence="6" id="KW-1185">Reference proteome</keyword>
<keyword evidence="3 4" id="KW-0732">Signal</keyword>
<evidence type="ECO:0000256" key="1">
    <source>
        <dbReference type="ARBA" id="ARBA00008520"/>
    </source>
</evidence>
<dbReference type="PANTHER" id="PTHR30061">
    <property type="entry name" value="MALTOSE-BINDING PERIPLASMIC PROTEIN"/>
    <property type="match status" value="1"/>
</dbReference>
<keyword evidence="5" id="KW-0762">Sugar transport</keyword>
<protein>
    <submittedName>
        <fullName evidence="5">Multiple sugar transport system substrate-binding protein</fullName>
    </submittedName>
</protein>
<dbReference type="Gene3D" id="3.40.190.10">
    <property type="entry name" value="Periplasmic binding protein-like II"/>
    <property type="match status" value="2"/>
</dbReference>
<reference evidence="5 6" key="1">
    <citation type="submission" date="2019-06" db="EMBL/GenBank/DDBJ databases">
        <title>Sequencing the genomes of 1000 actinobacteria strains.</title>
        <authorList>
            <person name="Klenk H.-P."/>
        </authorList>
    </citation>
    <scope>NUCLEOTIDE SEQUENCE [LARGE SCALE GENOMIC DNA]</scope>
    <source>
        <strain evidence="5 6">DSM 24617</strain>
    </source>
</reference>
<evidence type="ECO:0000256" key="3">
    <source>
        <dbReference type="ARBA" id="ARBA00022729"/>
    </source>
</evidence>
<dbReference type="GO" id="GO:0042956">
    <property type="term" value="P:maltodextrin transmembrane transport"/>
    <property type="evidence" value="ECO:0007669"/>
    <property type="project" value="TreeGrafter"/>
</dbReference>
<feature type="signal peptide" evidence="4">
    <location>
        <begin position="1"/>
        <end position="25"/>
    </location>
</feature>